<proteinExistence type="predicted"/>
<reference evidence="2 3" key="1">
    <citation type="submission" date="2024-02" db="EMBL/GenBank/DDBJ databases">
        <authorList>
            <person name="Chen Y."/>
            <person name="Shah S."/>
            <person name="Dougan E. K."/>
            <person name="Thang M."/>
            <person name="Chan C."/>
        </authorList>
    </citation>
    <scope>NUCLEOTIDE SEQUENCE [LARGE SCALE GENOMIC DNA]</scope>
</reference>
<protein>
    <submittedName>
        <fullName evidence="2">Uncharacterized protein</fullName>
    </submittedName>
</protein>
<name>A0ABP0KR62_9DINO</name>
<keyword evidence="1" id="KW-0732">Signal</keyword>
<feature type="chain" id="PRO_5046334945" evidence="1">
    <location>
        <begin position="18"/>
        <end position="529"/>
    </location>
</feature>
<dbReference type="EMBL" id="CAXAMM010012447">
    <property type="protein sequence ID" value="CAK9028939.1"/>
    <property type="molecule type" value="Genomic_DNA"/>
</dbReference>
<evidence type="ECO:0000313" key="3">
    <source>
        <dbReference type="Proteomes" id="UP001642464"/>
    </source>
</evidence>
<evidence type="ECO:0000313" key="2">
    <source>
        <dbReference type="EMBL" id="CAK9028939.1"/>
    </source>
</evidence>
<gene>
    <name evidence="2" type="ORF">SCF082_LOCUS18574</name>
</gene>
<accession>A0ABP0KR62</accession>
<sequence length="529" mass="57385">MFGFLLWPMALPVAANCGSCQALEEWPKVTWALRVWSFWPGLAELEIRPQDVMPAAEHALAGALQPLMQYPSCQLAQLVLRLFLLCGMSAEDRLLALEESGTALLAEVAEVVQSCRVTGILESGWPLFSLLALLRRGLPEADRGGRLGRGAYDAWGKRVEAAWRSPAKVGPPPPEPELLGALPLRCSSTWLPGKRRPPRAPLAGAGMPAASAARAAALQARAQRQYLKYLDVVLRQLTSKTRPSRGPRQPGLLAFLSSTWPMCESMSLLEMAIFTQPMRNVVGPSPFRHSLQSTARLRDELRAVLEAQRPEAARRGFALRRLPGSVLPSEAFLLHCLADLQGVQVIVESGVGHGGSTRAACAWAKAVPGRRVLSLERALKDSVARDLAPACQGVLEMRAGDAFAALDWALHSAGALNVSVALLLDGPKGRVAVRMAEDAMQRFPGLRVAAIHDVPRLDLRYRDEDGRHLTRRAMEASPCLQVFSDEAWYVANFARQIDADAHWDDDSANTGSYGPVLGVLVRGGSGYCA</sequence>
<organism evidence="2 3">
    <name type="scientific">Durusdinium trenchii</name>
    <dbReference type="NCBI Taxonomy" id="1381693"/>
    <lineage>
        <taxon>Eukaryota</taxon>
        <taxon>Sar</taxon>
        <taxon>Alveolata</taxon>
        <taxon>Dinophyceae</taxon>
        <taxon>Suessiales</taxon>
        <taxon>Symbiodiniaceae</taxon>
        <taxon>Durusdinium</taxon>
    </lineage>
</organism>
<comment type="caution">
    <text evidence="2">The sequence shown here is derived from an EMBL/GenBank/DDBJ whole genome shotgun (WGS) entry which is preliminary data.</text>
</comment>
<keyword evidence="3" id="KW-1185">Reference proteome</keyword>
<dbReference type="Proteomes" id="UP001642464">
    <property type="component" value="Unassembled WGS sequence"/>
</dbReference>
<feature type="signal peptide" evidence="1">
    <location>
        <begin position="1"/>
        <end position="17"/>
    </location>
</feature>
<evidence type="ECO:0000256" key="1">
    <source>
        <dbReference type="SAM" id="SignalP"/>
    </source>
</evidence>